<reference evidence="1 2" key="1">
    <citation type="submission" date="2022-01" db="EMBL/GenBank/DDBJ databases">
        <title>Maritalea mediterranea sp. nov., isolated from marine plastic residues from the Malva-rosa beach (Valencia, Spain).</title>
        <authorList>
            <person name="Vidal-Verdu A."/>
            <person name="Molina-Menor E."/>
            <person name="Pascual J."/>
            <person name="Pereto J."/>
            <person name="Porcar M."/>
        </authorList>
    </citation>
    <scope>NUCLEOTIDE SEQUENCE [LARGE SCALE GENOMIC DNA]</scope>
    <source>
        <strain evidence="1 2">P4.10X</strain>
    </source>
</reference>
<comment type="caution">
    <text evidence="1">The sequence shown here is derived from an EMBL/GenBank/DDBJ whole genome shotgun (WGS) entry which is preliminary data.</text>
</comment>
<protein>
    <submittedName>
        <fullName evidence="1">Uncharacterized protein</fullName>
    </submittedName>
</protein>
<evidence type="ECO:0000313" key="1">
    <source>
        <dbReference type="EMBL" id="MCF4097861.1"/>
    </source>
</evidence>
<proteinExistence type="predicted"/>
<name>A0ABS9E8S4_9HYPH</name>
<organism evidence="1 2">
    <name type="scientific">Maritalea mediterranea</name>
    <dbReference type="NCBI Taxonomy" id="2909667"/>
    <lineage>
        <taxon>Bacteria</taxon>
        <taxon>Pseudomonadati</taxon>
        <taxon>Pseudomonadota</taxon>
        <taxon>Alphaproteobacteria</taxon>
        <taxon>Hyphomicrobiales</taxon>
        <taxon>Devosiaceae</taxon>
        <taxon>Maritalea</taxon>
    </lineage>
</organism>
<evidence type="ECO:0000313" key="2">
    <source>
        <dbReference type="Proteomes" id="UP001201217"/>
    </source>
</evidence>
<keyword evidence="2" id="KW-1185">Reference proteome</keyword>
<dbReference type="Proteomes" id="UP001201217">
    <property type="component" value="Unassembled WGS sequence"/>
</dbReference>
<dbReference type="RefSeq" id="WP_236113406.1">
    <property type="nucleotide sequence ID" value="NZ_JAKGTI010000001.1"/>
</dbReference>
<sequence>MRSSPFSSFHFGPLAFLLAVTGGVALAEMGPEFVRSVQAGADEIRDEQAPQPIDLTQFVRINDEHFRITANDNVDMEPFASATVRKIGYGNEHDVRIAYTSTGTYSTDGFASSSVMYPGIKAERVFPLVPGVTDGSMTYFTKAELHQRQVDLMHSPSSIVYYYQSMAK</sequence>
<dbReference type="EMBL" id="JAKGTI010000001">
    <property type="protein sequence ID" value="MCF4097861.1"/>
    <property type="molecule type" value="Genomic_DNA"/>
</dbReference>
<gene>
    <name evidence="1" type="ORF">L1I42_05095</name>
</gene>
<accession>A0ABS9E8S4</accession>